<organism evidence="11 12">
    <name type="scientific">Paenibacillus athensensis</name>
    <dbReference type="NCBI Taxonomy" id="1967502"/>
    <lineage>
        <taxon>Bacteria</taxon>
        <taxon>Bacillati</taxon>
        <taxon>Bacillota</taxon>
        <taxon>Bacilli</taxon>
        <taxon>Bacillales</taxon>
        <taxon>Paenibacillaceae</taxon>
        <taxon>Paenibacillus</taxon>
    </lineage>
</organism>
<dbReference type="Proteomes" id="UP000298246">
    <property type="component" value="Unassembled WGS sequence"/>
</dbReference>
<protein>
    <recommendedName>
        <fullName evidence="2">histidine kinase</fullName>
        <ecNumber evidence="2">2.7.13.3</ecNumber>
    </recommendedName>
</protein>
<feature type="transmembrane region" description="Helical" evidence="9">
    <location>
        <begin position="12"/>
        <end position="30"/>
    </location>
</feature>
<evidence type="ECO:0000259" key="10">
    <source>
        <dbReference type="PROSITE" id="PS50109"/>
    </source>
</evidence>
<evidence type="ECO:0000256" key="7">
    <source>
        <dbReference type="ARBA" id="ARBA00022840"/>
    </source>
</evidence>
<keyword evidence="9" id="KW-0472">Membrane</keyword>
<dbReference type="InterPro" id="IPR005467">
    <property type="entry name" value="His_kinase_dom"/>
</dbReference>
<feature type="domain" description="Histidine kinase" evidence="10">
    <location>
        <begin position="208"/>
        <end position="416"/>
    </location>
</feature>
<feature type="transmembrane region" description="Helical" evidence="9">
    <location>
        <begin position="65"/>
        <end position="91"/>
    </location>
</feature>
<evidence type="ECO:0000256" key="3">
    <source>
        <dbReference type="ARBA" id="ARBA00022553"/>
    </source>
</evidence>
<dbReference type="InterPro" id="IPR004358">
    <property type="entry name" value="Sig_transdc_His_kin-like_C"/>
</dbReference>
<dbReference type="OrthoDB" id="9815750at2"/>
<dbReference type="PANTHER" id="PTHR43065:SF46">
    <property type="entry name" value="C4-DICARBOXYLATE TRANSPORT SENSOR PROTEIN DCTB"/>
    <property type="match status" value="1"/>
</dbReference>
<feature type="transmembrane region" description="Helical" evidence="9">
    <location>
        <begin position="36"/>
        <end position="53"/>
    </location>
</feature>
<dbReference type="InterPro" id="IPR003594">
    <property type="entry name" value="HATPase_dom"/>
</dbReference>
<evidence type="ECO:0000256" key="1">
    <source>
        <dbReference type="ARBA" id="ARBA00000085"/>
    </source>
</evidence>
<dbReference type="AlphaFoldDB" id="A0A4Y8QA42"/>
<proteinExistence type="predicted"/>
<dbReference type="PANTHER" id="PTHR43065">
    <property type="entry name" value="SENSOR HISTIDINE KINASE"/>
    <property type="match status" value="1"/>
</dbReference>
<dbReference type="CDD" id="cd00075">
    <property type="entry name" value="HATPase"/>
    <property type="match status" value="1"/>
</dbReference>
<dbReference type="Pfam" id="PF02518">
    <property type="entry name" value="HATPase_c"/>
    <property type="match status" value="1"/>
</dbReference>
<evidence type="ECO:0000313" key="11">
    <source>
        <dbReference type="EMBL" id="TFE91760.1"/>
    </source>
</evidence>
<dbReference type="SMART" id="SM00387">
    <property type="entry name" value="HATPase_c"/>
    <property type="match status" value="1"/>
</dbReference>
<comment type="catalytic activity">
    <reaction evidence="1">
        <text>ATP + protein L-histidine = ADP + protein N-phospho-L-histidine.</text>
        <dbReference type="EC" id="2.7.13.3"/>
    </reaction>
</comment>
<accession>A0A4Y8QA42</accession>
<dbReference type="SUPFAM" id="SSF47384">
    <property type="entry name" value="Homodimeric domain of signal transducing histidine kinase"/>
    <property type="match status" value="1"/>
</dbReference>
<gene>
    <name evidence="11" type="ORF">B5M42_00535</name>
</gene>
<dbReference type="PRINTS" id="PR00344">
    <property type="entry name" value="BCTRLSENSOR"/>
</dbReference>
<keyword evidence="8" id="KW-0902">Two-component regulatory system</keyword>
<feature type="transmembrane region" description="Helical" evidence="9">
    <location>
        <begin position="162"/>
        <end position="180"/>
    </location>
</feature>
<feature type="transmembrane region" description="Helical" evidence="9">
    <location>
        <begin position="103"/>
        <end position="120"/>
    </location>
</feature>
<keyword evidence="3" id="KW-0597">Phosphoprotein</keyword>
<dbReference type="InterPro" id="IPR036890">
    <property type="entry name" value="HATPase_C_sf"/>
</dbReference>
<dbReference type="GO" id="GO:0005524">
    <property type="term" value="F:ATP binding"/>
    <property type="evidence" value="ECO:0007669"/>
    <property type="project" value="UniProtKB-KW"/>
</dbReference>
<dbReference type="InterPro" id="IPR003661">
    <property type="entry name" value="HisK_dim/P_dom"/>
</dbReference>
<evidence type="ECO:0000256" key="6">
    <source>
        <dbReference type="ARBA" id="ARBA00022777"/>
    </source>
</evidence>
<dbReference type="Pfam" id="PF00512">
    <property type="entry name" value="HisKA"/>
    <property type="match status" value="1"/>
</dbReference>
<comment type="caution">
    <text evidence="11">The sequence shown here is derived from an EMBL/GenBank/DDBJ whole genome shotgun (WGS) entry which is preliminary data.</text>
</comment>
<dbReference type="InterPro" id="IPR036097">
    <property type="entry name" value="HisK_dim/P_sf"/>
</dbReference>
<reference evidence="11 12" key="1">
    <citation type="submission" date="2017-03" db="EMBL/GenBank/DDBJ databases">
        <title>Isolation of Levoglucosan Utilizing Bacteria.</title>
        <authorList>
            <person name="Arya A.S."/>
        </authorList>
    </citation>
    <scope>NUCLEOTIDE SEQUENCE [LARGE SCALE GENOMIC DNA]</scope>
    <source>
        <strain evidence="11 12">MEC069</strain>
    </source>
</reference>
<sequence>MLHSVVYHELQGLLYILSAMLMYLILTPVLVQTDAMRKLLFLIILLGLSALYLNEGGHDPLIYTLQLTPISISVALLTEGSLPAIATWLAFNVGSVVFMNNPPLPTLLASALILAAGLYAKRKMNHDSLWAKQIFGIALLSAYTGMYWTIEQSINAASPERSAIILTGSFLSSCIVMYACHQVQKHELSREKLFQLEKDRMVGQLAASVSHEIRNPLTTTRGFLQMMERMEFSEEDRKRYIALALSGIDQANAIITDYLNYAKPATDQRVLLDVCEELGSVTRFITPMAHEARIAVHLQFHAAGPVYIRAESKKLRQCLMNLIKNAIESMPEGGKLTIKTQQVDDKVHIMICDTGVGMSKAQIHSLGVPFKTTKQHGTGLGLVVVLGLVKTMGGSIKFTSQPGKGTLCTLQFDGESA</sequence>
<evidence type="ECO:0000256" key="9">
    <source>
        <dbReference type="SAM" id="Phobius"/>
    </source>
</evidence>
<evidence type="ECO:0000313" key="12">
    <source>
        <dbReference type="Proteomes" id="UP000298246"/>
    </source>
</evidence>
<dbReference type="SMART" id="SM00388">
    <property type="entry name" value="HisKA"/>
    <property type="match status" value="1"/>
</dbReference>
<dbReference type="GO" id="GO:0000155">
    <property type="term" value="F:phosphorelay sensor kinase activity"/>
    <property type="evidence" value="ECO:0007669"/>
    <property type="project" value="InterPro"/>
</dbReference>
<dbReference type="EMBL" id="MYFO01000001">
    <property type="protein sequence ID" value="TFE91760.1"/>
    <property type="molecule type" value="Genomic_DNA"/>
</dbReference>
<keyword evidence="12" id="KW-1185">Reference proteome</keyword>
<keyword evidence="7" id="KW-0067">ATP-binding</keyword>
<keyword evidence="9" id="KW-1133">Transmembrane helix</keyword>
<evidence type="ECO:0000256" key="8">
    <source>
        <dbReference type="ARBA" id="ARBA00023012"/>
    </source>
</evidence>
<dbReference type="CDD" id="cd00082">
    <property type="entry name" value="HisKA"/>
    <property type="match status" value="1"/>
</dbReference>
<evidence type="ECO:0000256" key="5">
    <source>
        <dbReference type="ARBA" id="ARBA00022741"/>
    </source>
</evidence>
<dbReference type="Gene3D" id="1.10.287.130">
    <property type="match status" value="1"/>
</dbReference>
<evidence type="ECO:0000256" key="4">
    <source>
        <dbReference type="ARBA" id="ARBA00022679"/>
    </source>
</evidence>
<feature type="transmembrane region" description="Helical" evidence="9">
    <location>
        <begin position="129"/>
        <end position="150"/>
    </location>
</feature>
<keyword evidence="5" id="KW-0547">Nucleotide-binding</keyword>
<evidence type="ECO:0000256" key="2">
    <source>
        <dbReference type="ARBA" id="ARBA00012438"/>
    </source>
</evidence>
<keyword evidence="9" id="KW-0812">Transmembrane</keyword>
<dbReference type="SUPFAM" id="SSF55874">
    <property type="entry name" value="ATPase domain of HSP90 chaperone/DNA topoisomerase II/histidine kinase"/>
    <property type="match status" value="1"/>
</dbReference>
<dbReference type="EC" id="2.7.13.3" evidence="2"/>
<dbReference type="Gene3D" id="3.30.565.10">
    <property type="entry name" value="Histidine kinase-like ATPase, C-terminal domain"/>
    <property type="match status" value="1"/>
</dbReference>
<keyword evidence="4" id="KW-0808">Transferase</keyword>
<dbReference type="RefSeq" id="WP_134748586.1">
    <property type="nucleotide sequence ID" value="NZ_MYFO02000001.1"/>
</dbReference>
<keyword evidence="6" id="KW-0418">Kinase</keyword>
<dbReference type="PROSITE" id="PS50109">
    <property type="entry name" value="HIS_KIN"/>
    <property type="match status" value="1"/>
</dbReference>
<name>A0A4Y8QA42_9BACL</name>